<accession>A0A7W8QQW2</accession>
<sequence length="213" mass="21712">MQRTAAVLMTGETGAAPPPGVAPDAYADALTEDAYEVAAGLERCGAAVAVWSPDPDRAALLEARAAGVTWPGTPVLRLGGPSPLGSVLAELHRRGAELAAVLAADAPDFPPLLMAKLFRALGRAEAAASPADGGGLAAFAARLPAPAWTSGVELDTPDAVDALTAARPARPALALVPGWHRLRTPADTARLDPGLEGWECTRALLEDPSGLPR</sequence>
<dbReference type="SUPFAM" id="SSF53448">
    <property type="entry name" value="Nucleotide-diphospho-sugar transferases"/>
    <property type="match status" value="1"/>
</dbReference>
<organism evidence="1 2">
    <name type="scientific">Nocardiopsis composta</name>
    <dbReference type="NCBI Taxonomy" id="157465"/>
    <lineage>
        <taxon>Bacteria</taxon>
        <taxon>Bacillati</taxon>
        <taxon>Actinomycetota</taxon>
        <taxon>Actinomycetes</taxon>
        <taxon>Streptosporangiales</taxon>
        <taxon>Nocardiopsidaceae</taxon>
        <taxon>Nocardiopsis</taxon>
    </lineage>
</organism>
<comment type="caution">
    <text evidence="1">The sequence shown here is derived from an EMBL/GenBank/DDBJ whole genome shotgun (WGS) entry which is preliminary data.</text>
</comment>
<name>A0A7W8QQW2_9ACTN</name>
<gene>
    <name evidence="1" type="ORF">HDA36_004908</name>
</gene>
<dbReference type="Gene3D" id="3.90.550.10">
    <property type="entry name" value="Spore Coat Polysaccharide Biosynthesis Protein SpsA, Chain A"/>
    <property type="match status" value="1"/>
</dbReference>
<reference evidence="1 2" key="1">
    <citation type="submission" date="2020-08" db="EMBL/GenBank/DDBJ databases">
        <title>Sequencing the genomes of 1000 actinobacteria strains.</title>
        <authorList>
            <person name="Klenk H.-P."/>
        </authorList>
    </citation>
    <scope>NUCLEOTIDE SEQUENCE [LARGE SCALE GENOMIC DNA]</scope>
    <source>
        <strain evidence="1 2">DSM 44551</strain>
    </source>
</reference>
<evidence type="ECO:0000313" key="1">
    <source>
        <dbReference type="EMBL" id="MBB5434824.1"/>
    </source>
</evidence>
<evidence type="ECO:0000313" key="2">
    <source>
        <dbReference type="Proteomes" id="UP000572635"/>
    </source>
</evidence>
<dbReference type="RefSeq" id="WP_184395838.1">
    <property type="nucleotide sequence ID" value="NZ_BAAAJD010000003.1"/>
</dbReference>
<proteinExistence type="predicted"/>
<evidence type="ECO:0008006" key="3">
    <source>
        <dbReference type="Google" id="ProtNLM"/>
    </source>
</evidence>
<dbReference type="Proteomes" id="UP000572635">
    <property type="component" value="Unassembled WGS sequence"/>
</dbReference>
<keyword evidence="2" id="KW-1185">Reference proteome</keyword>
<dbReference type="AlphaFoldDB" id="A0A7W8QQW2"/>
<dbReference type="InterPro" id="IPR029044">
    <property type="entry name" value="Nucleotide-diphossugar_trans"/>
</dbReference>
<protein>
    <recommendedName>
        <fullName evidence="3">MobA-like NTP transferase domain-containing protein</fullName>
    </recommendedName>
</protein>
<dbReference type="EMBL" id="JACHDB010000001">
    <property type="protein sequence ID" value="MBB5434824.1"/>
    <property type="molecule type" value="Genomic_DNA"/>
</dbReference>